<protein>
    <submittedName>
        <fullName evidence="3">Fasciclin domain-containing protein</fullName>
    </submittedName>
</protein>
<keyword evidence="1" id="KW-0732">Signal</keyword>
<evidence type="ECO:0000256" key="1">
    <source>
        <dbReference type="SAM" id="SignalP"/>
    </source>
</evidence>
<proteinExistence type="predicted"/>
<dbReference type="Gene3D" id="2.30.180.10">
    <property type="entry name" value="FAS1 domain"/>
    <property type="match status" value="2"/>
</dbReference>
<dbReference type="EMBL" id="SBKO01000004">
    <property type="protein sequence ID" value="RXR17731.1"/>
    <property type="molecule type" value="Genomic_DNA"/>
</dbReference>
<feature type="domain" description="FAS1" evidence="2">
    <location>
        <begin position="176"/>
        <end position="326"/>
    </location>
</feature>
<feature type="domain" description="FAS1" evidence="2">
    <location>
        <begin position="35"/>
        <end position="174"/>
    </location>
</feature>
<dbReference type="GO" id="GO:0005615">
    <property type="term" value="C:extracellular space"/>
    <property type="evidence" value="ECO:0007669"/>
    <property type="project" value="TreeGrafter"/>
</dbReference>
<organism evidence="3 4">
    <name type="scientific">Flavobacterium amnicola</name>
    <dbReference type="NCBI Taxonomy" id="2506422"/>
    <lineage>
        <taxon>Bacteria</taxon>
        <taxon>Pseudomonadati</taxon>
        <taxon>Bacteroidota</taxon>
        <taxon>Flavobacteriia</taxon>
        <taxon>Flavobacteriales</taxon>
        <taxon>Flavobacteriaceae</taxon>
        <taxon>Flavobacterium</taxon>
    </lineage>
</organism>
<dbReference type="InterPro" id="IPR050904">
    <property type="entry name" value="Adhesion/Biosynth-related"/>
</dbReference>
<feature type="signal peptide" evidence="1">
    <location>
        <begin position="1"/>
        <end position="23"/>
    </location>
</feature>
<gene>
    <name evidence="3" type="ORF">EQG63_09605</name>
</gene>
<dbReference type="PANTHER" id="PTHR10900">
    <property type="entry name" value="PERIOSTIN-RELATED"/>
    <property type="match status" value="1"/>
</dbReference>
<feature type="chain" id="PRO_5020690189" evidence="1">
    <location>
        <begin position="24"/>
        <end position="331"/>
    </location>
</feature>
<dbReference type="AlphaFoldDB" id="A0A4Q1K146"/>
<evidence type="ECO:0000313" key="4">
    <source>
        <dbReference type="Proteomes" id="UP000290283"/>
    </source>
</evidence>
<dbReference type="PROSITE" id="PS50213">
    <property type="entry name" value="FAS1"/>
    <property type="match status" value="2"/>
</dbReference>
<dbReference type="Proteomes" id="UP000290283">
    <property type="component" value="Unassembled WGS sequence"/>
</dbReference>
<accession>A0A4Q1K146</accession>
<name>A0A4Q1K146_9FLAO</name>
<dbReference type="SUPFAM" id="SSF82153">
    <property type="entry name" value="FAS1 domain"/>
    <property type="match status" value="2"/>
</dbReference>
<evidence type="ECO:0000259" key="2">
    <source>
        <dbReference type="PROSITE" id="PS50213"/>
    </source>
</evidence>
<dbReference type="Pfam" id="PF02469">
    <property type="entry name" value="Fasciclin"/>
    <property type="match status" value="2"/>
</dbReference>
<dbReference type="InterPro" id="IPR000782">
    <property type="entry name" value="FAS1_domain"/>
</dbReference>
<evidence type="ECO:0000313" key="3">
    <source>
        <dbReference type="EMBL" id="RXR17731.1"/>
    </source>
</evidence>
<sequence>MKNISKILKVMVLGALTFSVSNCDDNDDNVVLPTTKTIAGIASSSNDFSTLVSALNKTGLTATLNSSGNYTVFAPTNAAFDTFLMDNGFDSLNDVPVDLLKEVLLNHVVRGELFSSQLSTTYVKTLAKGAASSTNTLSLYVDTTSGVKLNGVATVTKANLDASNGVVHVVDAVIGLPTIVTHATANPNFSILVAALTRTDQLDQNFVSTLAGTANSPFTVFAPTNTAFSNTSTPLGLLQEFSWATLNDVPETVLEKTLKYHVVLNANVLSNNLPTSPVTTYLGQTFTISNTGGGPIITDYNSRISNIVATDVQCSNGVIHVVNKVIVPNLN</sequence>
<dbReference type="SMART" id="SM00554">
    <property type="entry name" value="FAS1"/>
    <property type="match status" value="2"/>
</dbReference>
<dbReference type="PANTHER" id="PTHR10900:SF77">
    <property type="entry name" value="FI19380P1"/>
    <property type="match status" value="1"/>
</dbReference>
<dbReference type="FunFam" id="2.30.180.10:FF:000032">
    <property type="entry name" value="Fasciclin domain-containing protein, putative"/>
    <property type="match status" value="1"/>
</dbReference>
<dbReference type="RefSeq" id="WP_129436159.1">
    <property type="nucleotide sequence ID" value="NZ_SBKO01000004.1"/>
</dbReference>
<dbReference type="InterPro" id="IPR036378">
    <property type="entry name" value="FAS1_dom_sf"/>
</dbReference>
<reference evidence="4" key="1">
    <citation type="submission" date="2019-01" db="EMBL/GenBank/DDBJ databases">
        <title>Cytophagaceae bacterium strain CAR-16.</title>
        <authorList>
            <person name="Chen W.-M."/>
        </authorList>
    </citation>
    <scope>NUCLEOTIDE SEQUENCE [LARGE SCALE GENOMIC DNA]</scope>
    <source>
        <strain evidence="4">LLJ-11</strain>
    </source>
</reference>
<dbReference type="OrthoDB" id="9800666at2"/>
<comment type="caution">
    <text evidence="3">The sequence shown here is derived from an EMBL/GenBank/DDBJ whole genome shotgun (WGS) entry which is preliminary data.</text>
</comment>
<keyword evidence="4" id="KW-1185">Reference proteome</keyword>